<proteinExistence type="predicted"/>
<dbReference type="Proteomes" id="UP001172101">
    <property type="component" value="Unassembled WGS sequence"/>
</dbReference>
<feature type="domain" description="NADP-dependent oxidoreductase" evidence="2">
    <location>
        <begin position="9"/>
        <end position="310"/>
    </location>
</feature>
<keyword evidence="3" id="KW-0406">Ion transport</keyword>
<dbReference type="RefSeq" id="XP_060294743.1">
    <property type="nucleotide sequence ID" value="XM_060438056.1"/>
</dbReference>
<dbReference type="AlphaFoldDB" id="A0AA40DS13"/>
<organism evidence="3 4">
    <name type="scientific">Lasiosphaeria miniovina</name>
    <dbReference type="NCBI Taxonomy" id="1954250"/>
    <lineage>
        <taxon>Eukaryota</taxon>
        <taxon>Fungi</taxon>
        <taxon>Dikarya</taxon>
        <taxon>Ascomycota</taxon>
        <taxon>Pezizomycotina</taxon>
        <taxon>Sordariomycetes</taxon>
        <taxon>Sordariomycetidae</taxon>
        <taxon>Sordariales</taxon>
        <taxon>Lasiosphaeriaceae</taxon>
        <taxon>Lasiosphaeria</taxon>
    </lineage>
</organism>
<dbReference type="GO" id="GO:0005737">
    <property type="term" value="C:cytoplasm"/>
    <property type="evidence" value="ECO:0007669"/>
    <property type="project" value="TreeGrafter"/>
</dbReference>
<keyword evidence="4" id="KW-1185">Reference proteome</keyword>
<dbReference type="InterPro" id="IPR023210">
    <property type="entry name" value="NADP_OxRdtase_dom"/>
</dbReference>
<keyword evidence="3" id="KW-0813">Transport</keyword>
<dbReference type="InterPro" id="IPR036812">
    <property type="entry name" value="NAD(P)_OxRdtase_dom_sf"/>
</dbReference>
<dbReference type="SUPFAM" id="SSF51430">
    <property type="entry name" value="NAD(P)-linked oxidoreductase"/>
    <property type="match status" value="1"/>
</dbReference>
<accession>A0AA40DS13</accession>
<evidence type="ECO:0000313" key="4">
    <source>
        <dbReference type="Proteomes" id="UP001172101"/>
    </source>
</evidence>
<dbReference type="PANTHER" id="PTHR43625">
    <property type="entry name" value="AFLATOXIN B1 ALDEHYDE REDUCTASE"/>
    <property type="match status" value="1"/>
</dbReference>
<sequence>MPPALPVTGFGLLGMTWRPKQTPDEQAFEAMRAAVASGATVWSTAQGYGYPPEPPIAGLLLIRRYFDKYPEDADKVTLFVRGCFDVVKFSATTKRSEVLESFDECQRVVGGVKKIDVFGPARMDANVPVEETMGAVKELVNAGKISSAGLSEVSAATIRRASAVTPISMVEIEFSLWSTEMLTNGVAAACKKHNVAILAYAPLGYGFLIGQFTKVEDLPEGDVRLRLGRFQPDNLSKNLDLVEKVKEFAARKGNATPAQVALAWIRAHSNTGECGVVIPIPGATAASRVSENCSVVELSAGEKAELDAIIASFTVVGHRQIPGHDHNLWT</sequence>
<evidence type="ECO:0000259" key="2">
    <source>
        <dbReference type="Pfam" id="PF00248"/>
    </source>
</evidence>
<dbReference type="PANTHER" id="PTHR43625:SF78">
    <property type="entry name" value="PYRIDOXAL REDUCTASE-RELATED"/>
    <property type="match status" value="1"/>
</dbReference>
<dbReference type="Gene3D" id="3.20.20.100">
    <property type="entry name" value="NADP-dependent oxidoreductase domain"/>
    <property type="match status" value="1"/>
</dbReference>
<reference evidence="3" key="1">
    <citation type="submission" date="2023-06" db="EMBL/GenBank/DDBJ databases">
        <title>Genome-scale phylogeny and comparative genomics of the fungal order Sordariales.</title>
        <authorList>
            <consortium name="Lawrence Berkeley National Laboratory"/>
            <person name="Hensen N."/>
            <person name="Bonometti L."/>
            <person name="Westerberg I."/>
            <person name="Brannstrom I.O."/>
            <person name="Guillou S."/>
            <person name="Cros-Aarteil S."/>
            <person name="Calhoun S."/>
            <person name="Haridas S."/>
            <person name="Kuo A."/>
            <person name="Mondo S."/>
            <person name="Pangilinan J."/>
            <person name="Riley R."/>
            <person name="LaButti K."/>
            <person name="Andreopoulos B."/>
            <person name="Lipzen A."/>
            <person name="Chen C."/>
            <person name="Yanf M."/>
            <person name="Daum C."/>
            <person name="Ng V."/>
            <person name="Clum A."/>
            <person name="Steindorff A."/>
            <person name="Ohm R."/>
            <person name="Martin F."/>
            <person name="Silar P."/>
            <person name="Natvig D."/>
            <person name="Lalanne C."/>
            <person name="Gautier V."/>
            <person name="Ament-velasquez S.L."/>
            <person name="Kruys A."/>
            <person name="Hutchinson M.I."/>
            <person name="Powell A.J."/>
            <person name="Barry K."/>
            <person name="Miller A.N."/>
            <person name="Grigoriev I.V."/>
            <person name="Debuchy R."/>
            <person name="Gladieux P."/>
            <person name="Thoren M.H."/>
            <person name="Johannesson H."/>
        </authorList>
    </citation>
    <scope>NUCLEOTIDE SEQUENCE</scope>
    <source>
        <strain evidence="3">SMH2392-1A</strain>
    </source>
</reference>
<evidence type="ECO:0000256" key="1">
    <source>
        <dbReference type="ARBA" id="ARBA00023002"/>
    </source>
</evidence>
<name>A0AA40DS13_9PEZI</name>
<dbReference type="EMBL" id="JAUIRO010000005">
    <property type="protein sequence ID" value="KAK0713420.1"/>
    <property type="molecule type" value="Genomic_DNA"/>
</dbReference>
<dbReference type="Pfam" id="PF00248">
    <property type="entry name" value="Aldo_ket_red"/>
    <property type="match status" value="1"/>
</dbReference>
<dbReference type="CDD" id="cd19077">
    <property type="entry name" value="AKR_AKR8A1-2"/>
    <property type="match status" value="1"/>
</dbReference>
<keyword evidence="3" id="KW-0407">Ion channel</keyword>
<keyword evidence="1" id="KW-0560">Oxidoreductase</keyword>
<dbReference type="InterPro" id="IPR050791">
    <property type="entry name" value="Aldo-Keto_reductase"/>
</dbReference>
<dbReference type="GeneID" id="85321326"/>
<comment type="caution">
    <text evidence="3">The sequence shown here is derived from an EMBL/GenBank/DDBJ whole genome shotgun (WGS) entry which is preliminary data.</text>
</comment>
<gene>
    <name evidence="3" type="ORF">B0T26DRAFT_649083</name>
</gene>
<protein>
    <submittedName>
        <fullName evidence="3">Voltage-gated shaker-like K+ channel, subunit</fullName>
    </submittedName>
</protein>
<dbReference type="GO" id="GO:0016491">
    <property type="term" value="F:oxidoreductase activity"/>
    <property type="evidence" value="ECO:0007669"/>
    <property type="project" value="UniProtKB-KW"/>
</dbReference>
<evidence type="ECO:0000313" key="3">
    <source>
        <dbReference type="EMBL" id="KAK0713420.1"/>
    </source>
</evidence>
<dbReference type="GO" id="GO:0034220">
    <property type="term" value="P:monoatomic ion transmembrane transport"/>
    <property type="evidence" value="ECO:0007669"/>
    <property type="project" value="UniProtKB-KW"/>
</dbReference>